<name>A0AAV4M8A1_9ARAC</name>
<dbReference type="EMBL" id="BPLQ01000145">
    <property type="protein sequence ID" value="GIX68007.1"/>
    <property type="molecule type" value="Genomic_DNA"/>
</dbReference>
<sequence length="86" mass="8960">MQPYSRTIAASNNQTFIIRNFIGIFTTAPVPSSTGAKTDKMSGAGGNPGPASCQSRGLLALIPPRKDLYDSSADDAGAHWKIPPVG</sequence>
<gene>
    <name evidence="2" type="ORF">CDAR_457601</name>
</gene>
<feature type="region of interest" description="Disordered" evidence="1">
    <location>
        <begin position="32"/>
        <end position="52"/>
    </location>
</feature>
<dbReference type="AlphaFoldDB" id="A0AAV4M8A1"/>
<keyword evidence="3" id="KW-1185">Reference proteome</keyword>
<accession>A0AAV4M8A1</accession>
<evidence type="ECO:0000313" key="2">
    <source>
        <dbReference type="EMBL" id="GIX68007.1"/>
    </source>
</evidence>
<dbReference type="Proteomes" id="UP001054837">
    <property type="component" value="Unassembled WGS sequence"/>
</dbReference>
<comment type="caution">
    <text evidence="2">The sequence shown here is derived from an EMBL/GenBank/DDBJ whole genome shotgun (WGS) entry which is preliminary data.</text>
</comment>
<evidence type="ECO:0000256" key="1">
    <source>
        <dbReference type="SAM" id="MobiDB-lite"/>
    </source>
</evidence>
<proteinExistence type="predicted"/>
<evidence type="ECO:0000313" key="3">
    <source>
        <dbReference type="Proteomes" id="UP001054837"/>
    </source>
</evidence>
<protein>
    <submittedName>
        <fullName evidence="2">Uncharacterized protein</fullName>
    </submittedName>
</protein>
<reference evidence="2 3" key="1">
    <citation type="submission" date="2021-06" db="EMBL/GenBank/DDBJ databases">
        <title>Caerostris darwini draft genome.</title>
        <authorList>
            <person name="Kono N."/>
            <person name="Arakawa K."/>
        </authorList>
    </citation>
    <scope>NUCLEOTIDE SEQUENCE [LARGE SCALE GENOMIC DNA]</scope>
</reference>
<organism evidence="2 3">
    <name type="scientific">Caerostris darwini</name>
    <dbReference type="NCBI Taxonomy" id="1538125"/>
    <lineage>
        <taxon>Eukaryota</taxon>
        <taxon>Metazoa</taxon>
        <taxon>Ecdysozoa</taxon>
        <taxon>Arthropoda</taxon>
        <taxon>Chelicerata</taxon>
        <taxon>Arachnida</taxon>
        <taxon>Araneae</taxon>
        <taxon>Araneomorphae</taxon>
        <taxon>Entelegynae</taxon>
        <taxon>Araneoidea</taxon>
        <taxon>Araneidae</taxon>
        <taxon>Caerostris</taxon>
    </lineage>
</organism>